<proteinExistence type="predicted"/>
<feature type="transmembrane region" description="Helical" evidence="1">
    <location>
        <begin position="50"/>
        <end position="70"/>
    </location>
</feature>
<sequence>METVSMIFYIFFKKNVTLSFLSCPTVNFNFFLTIPQLITFSQQFNVQKLPLWYLVNKTIHIVIGIISFYHHEKPPTPLPKTM</sequence>
<gene>
    <name evidence="2" type="ORF">I595_3419</name>
</gene>
<dbReference type="EMBL" id="LDJX01000008">
    <property type="protein sequence ID" value="KPM30596.1"/>
    <property type="molecule type" value="Genomic_DNA"/>
</dbReference>
<protein>
    <submittedName>
        <fullName evidence="2">Uncharacterized protein</fullName>
    </submittedName>
</protein>
<dbReference type="AlphaFoldDB" id="A0A0N8H3H6"/>
<evidence type="ECO:0000313" key="2">
    <source>
        <dbReference type="EMBL" id="KPM30596.1"/>
    </source>
</evidence>
<organism evidence="2 3">
    <name type="scientific">Croceitalea dokdonensis DOKDO 023</name>
    <dbReference type="NCBI Taxonomy" id="1300341"/>
    <lineage>
        <taxon>Bacteria</taxon>
        <taxon>Pseudomonadati</taxon>
        <taxon>Bacteroidota</taxon>
        <taxon>Flavobacteriia</taxon>
        <taxon>Flavobacteriales</taxon>
        <taxon>Flavobacteriaceae</taxon>
        <taxon>Croceitalea</taxon>
    </lineage>
</organism>
<accession>A0A0N8H3H6</accession>
<evidence type="ECO:0000256" key="1">
    <source>
        <dbReference type="SAM" id="Phobius"/>
    </source>
</evidence>
<reference evidence="2 3" key="1">
    <citation type="submission" date="2015-09" db="EMBL/GenBank/DDBJ databases">
        <title>Genome sequence of the marine flavobacterium Croceitalea dokdonensis DOKDO 023 that contains proton- and sodium-pumping rhodopsins.</title>
        <authorList>
            <person name="Kwon S.-K."/>
            <person name="Lee H.K."/>
            <person name="Kwak M.-J."/>
            <person name="Kim J.F."/>
        </authorList>
    </citation>
    <scope>NUCLEOTIDE SEQUENCE [LARGE SCALE GENOMIC DNA]</scope>
    <source>
        <strain evidence="2 3">DOKDO 023</strain>
    </source>
</reference>
<comment type="caution">
    <text evidence="2">The sequence shown here is derived from an EMBL/GenBank/DDBJ whole genome shotgun (WGS) entry which is preliminary data.</text>
</comment>
<keyword evidence="1" id="KW-1133">Transmembrane helix</keyword>
<keyword evidence="3" id="KW-1185">Reference proteome</keyword>
<keyword evidence="1" id="KW-0812">Transmembrane</keyword>
<feature type="transmembrane region" description="Helical" evidence="1">
    <location>
        <begin position="16"/>
        <end position="38"/>
    </location>
</feature>
<keyword evidence="1" id="KW-0472">Membrane</keyword>
<evidence type="ECO:0000313" key="3">
    <source>
        <dbReference type="Proteomes" id="UP000050280"/>
    </source>
</evidence>
<name>A0A0N8H3H6_9FLAO</name>
<dbReference type="Proteomes" id="UP000050280">
    <property type="component" value="Unassembled WGS sequence"/>
</dbReference>